<protein>
    <recommendedName>
        <fullName evidence="5">PDZ domain-containing protein</fullName>
    </recommendedName>
</protein>
<keyword evidence="7" id="KW-1185">Reference proteome</keyword>
<evidence type="ECO:0000313" key="7">
    <source>
        <dbReference type="Proteomes" id="UP000594262"/>
    </source>
</evidence>
<evidence type="ECO:0000259" key="5">
    <source>
        <dbReference type="PROSITE" id="PS50106"/>
    </source>
</evidence>
<accession>A0A7M5WRF5</accession>
<feature type="compositionally biased region" description="Basic and acidic residues" evidence="4">
    <location>
        <begin position="1"/>
        <end position="10"/>
    </location>
</feature>
<feature type="region of interest" description="Disordered" evidence="4">
    <location>
        <begin position="596"/>
        <end position="620"/>
    </location>
</feature>
<sequence length="794" mass="90894">MMEKKLRKELEEQEQQEAVQQVEESFDIIDGIDVESLSTEPIETEDLHPRLTQLKIDLAEKKDLLWQLETQIIDFLGNKGDFIKKEFKTHTTQDYYLVPTRMETYIPSGTEVTIFGQLPNRRWRCLIEMDELIAKMNSLVEDLDNQTQKRNTLNLSTPPNDNTKFIVSRTKSSLEQRRNNTPSYPLIGSLPTSILEHTPVEETQGTDDPFVDEEPSVSVQSPYSSHKRENRRTPLKPIFDDDIKIIDLELDDMDDQVQTRSRDSSSITEESNFEDVATMGDAEDEEESDNESLYDNVAPEENESGVVERRNFLRGNSGDGIVIRKKLRQKGISIIVGSSSSEDEGDDLADIEDNLNNDNNNNSSNDSVYRKLHSSTSSSKEGEVWGRQDSSTFMRFRKRKDTKQSKSDDGSFSTNTDKLRQFGQKSIHLKHDKDLAKAVLQLFETEKGPDVKPPRNERRTLKLQKTEDEGFGFWLQTYAFPKNGGEAQKRTFVRYVEDEGAAYMAGLREGDIIVEVGEQNVEQMDHIKIVQLITEEKTELRLVVKFIDAVRRVELAVRLKKKQTKLKTKEEELIRIKQQEYDLLNGIITYEPCGSPKSEEGDEISLHTSTESEISSISSTQSDELTVRTSKFNKRSSRVLDSIKELNCNDNVSGYSISDWNNVSKTTDDELLSLYCDKMDYHNSLPRVCPKNLKRGDSMPAHKYRSLPRKRIVDTSSESISNYTREYALDYSNEQFDSFDFDDGESSDDCSSSRSSIGGTVFQNLDRAPRRNRPKSYKMAMHSLKHLEGDVAEL</sequence>
<evidence type="ECO:0000256" key="2">
    <source>
        <dbReference type="ARBA" id="ARBA00022490"/>
    </source>
</evidence>
<dbReference type="Gene3D" id="2.30.42.10">
    <property type="match status" value="1"/>
</dbReference>
<dbReference type="PANTHER" id="PTHR15963">
    <property type="entry name" value="GENERAL RECEPTOR FOR PHOSPHOINOSITIDES 1-ASSOCIATED SCAFFOLD PROTEIN-RELATED"/>
    <property type="match status" value="1"/>
</dbReference>
<feature type="region of interest" description="Disordered" evidence="4">
    <location>
        <begin position="170"/>
        <end position="190"/>
    </location>
</feature>
<organism evidence="6 7">
    <name type="scientific">Clytia hemisphaerica</name>
    <dbReference type="NCBI Taxonomy" id="252671"/>
    <lineage>
        <taxon>Eukaryota</taxon>
        <taxon>Metazoa</taxon>
        <taxon>Cnidaria</taxon>
        <taxon>Hydrozoa</taxon>
        <taxon>Hydroidolina</taxon>
        <taxon>Leptothecata</taxon>
        <taxon>Obeliida</taxon>
        <taxon>Clytiidae</taxon>
        <taxon>Clytia</taxon>
    </lineage>
</organism>
<dbReference type="EnsemblMetazoa" id="CLYHEMT005783.1">
    <property type="protein sequence ID" value="CLYHEMP005783.1"/>
    <property type="gene ID" value="CLYHEMG005783"/>
</dbReference>
<feature type="region of interest" description="Disordered" evidence="4">
    <location>
        <begin position="338"/>
        <end position="417"/>
    </location>
</feature>
<feature type="compositionally biased region" description="Acidic residues" evidence="4">
    <location>
        <begin position="281"/>
        <end position="303"/>
    </location>
</feature>
<dbReference type="GeneID" id="136799089"/>
<dbReference type="PANTHER" id="PTHR15963:SF5">
    <property type="entry name" value="SHORT SPINDLE 6, ISOFORM A"/>
    <property type="match status" value="1"/>
</dbReference>
<feature type="region of interest" description="Disordered" evidence="4">
    <location>
        <begin position="202"/>
        <end position="233"/>
    </location>
</feature>
<feature type="domain" description="PDZ" evidence="5">
    <location>
        <begin position="460"/>
        <end position="548"/>
    </location>
</feature>
<feature type="region of interest" description="Disordered" evidence="4">
    <location>
        <begin position="742"/>
        <end position="775"/>
    </location>
</feature>
<feature type="coiled-coil region" evidence="3">
    <location>
        <begin position="552"/>
        <end position="579"/>
    </location>
</feature>
<comment type="subcellular location">
    <subcellularLocation>
        <location evidence="1">Cytoplasm</location>
    </subcellularLocation>
</comment>
<feature type="compositionally biased region" description="Low complexity" evidence="4">
    <location>
        <begin position="356"/>
        <end position="367"/>
    </location>
</feature>
<keyword evidence="3" id="KW-0175">Coiled coil</keyword>
<feature type="region of interest" description="Disordered" evidence="4">
    <location>
        <begin position="1"/>
        <end position="22"/>
    </location>
</feature>
<feature type="region of interest" description="Disordered" evidence="4">
    <location>
        <begin position="255"/>
        <end position="311"/>
    </location>
</feature>
<dbReference type="InterPro" id="IPR001478">
    <property type="entry name" value="PDZ"/>
</dbReference>
<evidence type="ECO:0000256" key="4">
    <source>
        <dbReference type="SAM" id="MobiDB-lite"/>
    </source>
</evidence>
<dbReference type="InterPro" id="IPR052122">
    <property type="entry name" value="Intracell_Traff_Signaling_Reg"/>
</dbReference>
<reference evidence="6" key="1">
    <citation type="submission" date="2021-01" db="UniProtKB">
        <authorList>
            <consortium name="EnsemblMetazoa"/>
        </authorList>
    </citation>
    <scope>IDENTIFICATION</scope>
</reference>
<dbReference type="RefSeq" id="XP_066911874.1">
    <property type="nucleotide sequence ID" value="XM_067055773.1"/>
</dbReference>
<feature type="compositionally biased region" description="Low complexity" evidence="4">
    <location>
        <begin position="606"/>
        <end position="620"/>
    </location>
</feature>
<evidence type="ECO:0000256" key="3">
    <source>
        <dbReference type="SAM" id="Coils"/>
    </source>
</evidence>
<proteinExistence type="predicted"/>
<keyword evidence="2" id="KW-0963">Cytoplasm</keyword>
<feature type="compositionally biased region" description="Acidic residues" evidence="4">
    <location>
        <begin position="341"/>
        <end position="355"/>
    </location>
</feature>
<dbReference type="SMART" id="SM00228">
    <property type="entry name" value="PDZ"/>
    <property type="match status" value="1"/>
</dbReference>
<name>A0A7M5WRF5_9CNID</name>
<dbReference type="OrthoDB" id="10041077at2759"/>
<dbReference type="PROSITE" id="PS50106">
    <property type="entry name" value="PDZ"/>
    <property type="match status" value="1"/>
</dbReference>
<dbReference type="Proteomes" id="UP000594262">
    <property type="component" value="Unplaced"/>
</dbReference>
<dbReference type="AlphaFoldDB" id="A0A7M5WRF5"/>
<dbReference type="Pfam" id="PF00595">
    <property type="entry name" value="PDZ"/>
    <property type="match status" value="1"/>
</dbReference>
<dbReference type="GO" id="GO:0005737">
    <property type="term" value="C:cytoplasm"/>
    <property type="evidence" value="ECO:0007669"/>
    <property type="project" value="UniProtKB-SubCell"/>
</dbReference>
<feature type="compositionally biased region" description="Polar residues" evidence="4">
    <location>
        <begin position="256"/>
        <end position="270"/>
    </location>
</feature>
<evidence type="ECO:0000256" key="1">
    <source>
        <dbReference type="ARBA" id="ARBA00004496"/>
    </source>
</evidence>
<evidence type="ECO:0000313" key="6">
    <source>
        <dbReference type="EnsemblMetazoa" id="CLYHEMP005783.1"/>
    </source>
</evidence>
<dbReference type="InterPro" id="IPR036034">
    <property type="entry name" value="PDZ_sf"/>
</dbReference>
<dbReference type="SUPFAM" id="SSF50156">
    <property type="entry name" value="PDZ domain-like"/>
    <property type="match status" value="1"/>
</dbReference>